<comment type="caution">
    <text evidence="2">The sequence shown here is derived from an EMBL/GenBank/DDBJ whole genome shotgun (WGS) entry which is preliminary data.</text>
</comment>
<protein>
    <recommendedName>
        <fullName evidence="1">SMEK domain-containing protein</fullName>
    </recommendedName>
</protein>
<dbReference type="Proteomes" id="UP000030351">
    <property type="component" value="Unassembled WGS sequence"/>
</dbReference>
<sequence>MYADLQQHKNVNDLSLNIHSENFFRDVFNKIYGAKFENANFSKQNSDCIDLIDIVNEKLVQITSTTTSEKIHKTLGILSNPAYKNYSIQVYYLLDKPDFNSRTVERVNTEYGLDVNDILVSRNDILTTVNNLKTEDIISLADEYFNTTVIQYTLDSVLQIVCRQLINDVGYISGNNYLTDLELMEPKSKVELNKISIMVGGNIYSSLKFTTIIDELDDNERVNLEDLIVHEIYRTYLIQFLVIYKSKRELKTYSLDELHALCAKHSVDLTQVVINTHNHIKDKLIIKDYNAVSMAWIILSYFFELCDIGRKVTDDITQQSN</sequence>
<reference evidence="2 3" key="1">
    <citation type="submission" date="2014-10" db="EMBL/GenBank/DDBJ databases">
        <title>Genome sequence of Erwinia typographi M043b.</title>
        <authorList>
            <person name="Chan K.-G."/>
            <person name="Tan W.-S."/>
        </authorList>
    </citation>
    <scope>NUCLEOTIDE SEQUENCE [LARGE SCALE GENOMIC DNA]</scope>
    <source>
        <strain evidence="2 3">M043b</strain>
    </source>
</reference>
<keyword evidence="3" id="KW-1185">Reference proteome</keyword>
<dbReference type="EMBL" id="JRUQ01000093">
    <property type="protein sequence ID" value="KGT86503.1"/>
    <property type="molecule type" value="Genomic_DNA"/>
</dbReference>
<evidence type="ECO:0000313" key="2">
    <source>
        <dbReference type="EMBL" id="KGT86503.1"/>
    </source>
</evidence>
<gene>
    <name evidence="2" type="ORF">NG99_25510</name>
</gene>
<dbReference type="NCBIfam" id="NF033859">
    <property type="entry name" value="SMEK_N"/>
    <property type="match status" value="1"/>
</dbReference>
<dbReference type="AlphaFoldDB" id="A0A0A3ZLD2"/>
<evidence type="ECO:0000259" key="1">
    <source>
        <dbReference type="Pfam" id="PF21941"/>
    </source>
</evidence>
<evidence type="ECO:0000313" key="3">
    <source>
        <dbReference type="Proteomes" id="UP000030351"/>
    </source>
</evidence>
<name>A0A0A3ZLD2_9GAMM</name>
<proteinExistence type="predicted"/>
<dbReference type="InterPro" id="IPR047740">
    <property type="entry name" value="SMEK_dom"/>
</dbReference>
<feature type="domain" description="SMEK" evidence="1">
    <location>
        <begin position="4"/>
        <end position="129"/>
    </location>
</feature>
<accession>A0A0A3ZLD2</accession>
<organism evidence="2 3">
    <name type="scientific">Erwinia typographi</name>
    <dbReference type="NCBI Taxonomy" id="371042"/>
    <lineage>
        <taxon>Bacteria</taxon>
        <taxon>Pseudomonadati</taxon>
        <taxon>Pseudomonadota</taxon>
        <taxon>Gammaproteobacteria</taxon>
        <taxon>Enterobacterales</taxon>
        <taxon>Erwiniaceae</taxon>
        <taxon>Erwinia</taxon>
    </lineage>
</organism>
<dbReference type="Pfam" id="PF21941">
    <property type="entry name" value="SMEK_N"/>
    <property type="match status" value="1"/>
</dbReference>